<feature type="compositionally biased region" description="Low complexity" evidence="1">
    <location>
        <begin position="548"/>
        <end position="625"/>
    </location>
</feature>
<feature type="region of interest" description="Disordered" evidence="1">
    <location>
        <begin position="654"/>
        <end position="679"/>
    </location>
</feature>
<dbReference type="AlphaFoldDB" id="A0A9P4VX78"/>
<reference evidence="2" key="1">
    <citation type="journal article" date="2020" name="Stud. Mycol.">
        <title>101 Dothideomycetes genomes: a test case for predicting lifestyles and emergence of pathogens.</title>
        <authorList>
            <person name="Haridas S."/>
            <person name="Albert R."/>
            <person name="Binder M."/>
            <person name="Bloem J."/>
            <person name="Labutti K."/>
            <person name="Salamov A."/>
            <person name="Andreopoulos B."/>
            <person name="Baker S."/>
            <person name="Barry K."/>
            <person name="Bills G."/>
            <person name="Bluhm B."/>
            <person name="Cannon C."/>
            <person name="Castanera R."/>
            <person name="Culley D."/>
            <person name="Daum C."/>
            <person name="Ezra D."/>
            <person name="Gonzalez J."/>
            <person name="Henrissat B."/>
            <person name="Kuo A."/>
            <person name="Liang C."/>
            <person name="Lipzen A."/>
            <person name="Lutzoni F."/>
            <person name="Magnuson J."/>
            <person name="Mondo S."/>
            <person name="Nolan M."/>
            <person name="Ohm R."/>
            <person name="Pangilinan J."/>
            <person name="Park H.-J."/>
            <person name="Ramirez L."/>
            <person name="Alfaro M."/>
            <person name="Sun H."/>
            <person name="Tritt A."/>
            <person name="Yoshinaga Y."/>
            <person name="Zwiers L.-H."/>
            <person name="Turgeon B."/>
            <person name="Goodwin S."/>
            <person name="Spatafora J."/>
            <person name="Crous P."/>
            <person name="Grigoriev I."/>
        </authorList>
    </citation>
    <scope>NUCLEOTIDE SEQUENCE</scope>
    <source>
        <strain evidence="2">CBS 101060</strain>
    </source>
</reference>
<organism evidence="2 3">
    <name type="scientific">Patellaria atrata CBS 101060</name>
    <dbReference type="NCBI Taxonomy" id="1346257"/>
    <lineage>
        <taxon>Eukaryota</taxon>
        <taxon>Fungi</taxon>
        <taxon>Dikarya</taxon>
        <taxon>Ascomycota</taxon>
        <taxon>Pezizomycotina</taxon>
        <taxon>Dothideomycetes</taxon>
        <taxon>Dothideomycetes incertae sedis</taxon>
        <taxon>Patellariales</taxon>
        <taxon>Patellariaceae</taxon>
        <taxon>Patellaria</taxon>
    </lineage>
</organism>
<proteinExistence type="predicted"/>
<comment type="caution">
    <text evidence="2">The sequence shown here is derived from an EMBL/GenBank/DDBJ whole genome shotgun (WGS) entry which is preliminary data.</text>
</comment>
<feature type="compositionally biased region" description="Low complexity" evidence="1">
    <location>
        <begin position="702"/>
        <end position="763"/>
    </location>
</feature>
<evidence type="ECO:0000256" key="1">
    <source>
        <dbReference type="SAM" id="MobiDB-lite"/>
    </source>
</evidence>
<accession>A0A9P4VX78</accession>
<dbReference type="PANTHER" id="PTHR13491">
    <property type="entry name" value="ZCCHC10 PROTEIN"/>
    <property type="match status" value="1"/>
</dbReference>
<feature type="region of interest" description="Disordered" evidence="1">
    <location>
        <begin position="530"/>
        <end position="633"/>
    </location>
</feature>
<dbReference type="PANTHER" id="PTHR13491:SF0">
    <property type="entry name" value="ZINC FINGER CCHC DOMAIN-CONTAINING PROTEIN 10"/>
    <property type="match status" value="1"/>
</dbReference>
<feature type="region of interest" description="Disordered" evidence="1">
    <location>
        <begin position="700"/>
        <end position="767"/>
    </location>
</feature>
<dbReference type="EMBL" id="MU006089">
    <property type="protein sequence ID" value="KAF2843524.1"/>
    <property type="molecule type" value="Genomic_DNA"/>
</dbReference>
<dbReference type="Proteomes" id="UP000799429">
    <property type="component" value="Unassembled WGS sequence"/>
</dbReference>
<evidence type="ECO:0000313" key="3">
    <source>
        <dbReference type="Proteomes" id="UP000799429"/>
    </source>
</evidence>
<gene>
    <name evidence="2" type="ORF">M501DRAFT_1028313</name>
</gene>
<feature type="compositionally biased region" description="Polar residues" evidence="1">
    <location>
        <begin position="530"/>
        <end position="547"/>
    </location>
</feature>
<name>A0A9P4VX78_9PEZI</name>
<feature type="compositionally biased region" description="Low complexity" evidence="1">
    <location>
        <begin position="654"/>
        <end position="672"/>
    </location>
</feature>
<dbReference type="InterPro" id="IPR039715">
    <property type="entry name" value="ZCCHC10"/>
</dbReference>
<keyword evidence="3" id="KW-1185">Reference proteome</keyword>
<protein>
    <submittedName>
        <fullName evidence="2">Uncharacterized protein</fullName>
    </submittedName>
</protein>
<sequence>MLQLDMHLLLVNILCISSIIFALVSYSNAVPQAYTLSSEDLATTDVEYDNPPISYLAVPTDTGESQLSHSNSLTPLGSKHIHPTTPIWHERWTNCSKYTPSSSSLSSQWGSTMWSEISSSPSSTALYGTFTSSTLGTAPITSTIFNTSTCYITAPVFETHYVSISILKTETVTVELTTTLLGTLIPTTFECTVSNTAIESLQPSTDTVVHTIQPDITKDTVTVSITQTLEPSTVLFTVTNSAFGSIKPTTVENSTTVEQTYNQTTTILLSTTVTKTVEMSPTSVLIPISLIETVETPPNSILITTILTETVTMPAPYCISTSEGLSSAPALTCLDICNLNAFGTVLATSVATTTLFASSLYLVETFTVLSNGSTIAGSTGSSYSLYPEVTNPVFTWTQFGQTLSRTWPTVYVAYTAFSRGYVSAVMSDSTCATTSEPLTLPGTIDYGSLITPSASLLQPSQVPSEIISYITNLPEVSSQLEDILVTSSCDPNEGDIIPAREEPGTQIFTMRSGTNSLSARRETLLIIMTTQATSERTNPLSPFTTRQPPATAETTSLPTTSSTEIPTTRTLPPTTSTKQPTSTESTRPPSPLLSTEETTRIESPSPSTEATTRTSTEQTTNTESSRLVSSTEQITNVEVTSTYTSLKETTNIESATPLSSSSVESSTTAESTKFAPTQSLTSSLPITSVTSSAYLITEETETVSISPRPSVVSSEEPSSSSSSSFSTHSTTASLSSSLRSTSTSSSTRPRPSSTVLSSSPSSSNDGAAVTQVKAGTVNLENVFIGAVGVAVGWL</sequence>
<evidence type="ECO:0000313" key="2">
    <source>
        <dbReference type="EMBL" id="KAF2843524.1"/>
    </source>
</evidence>